<dbReference type="PANTHER" id="PTHR10334">
    <property type="entry name" value="CYSTEINE-RICH SECRETORY PROTEIN-RELATED"/>
    <property type="match status" value="1"/>
</dbReference>
<dbReference type="InterPro" id="IPR001283">
    <property type="entry name" value="CRISP-related"/>
</dbReference>
<feature type="chain" id="PRO_5015138846" description="SCP domain-containing protein" evidence="1">
    <location>
        <begin position="22"/>
        <end position="123"/>
    </location>
</feature>
<name>A0A2P6PJU5_ROSCH</name>
<dbReference type="SMART" id="SM00198">
    <property type="entry name" value="SCP"/>
    <property type="match status" value="1"/>
</dbReference>
<dbReference type="Gramene" id="PRQ22207">
    <property type="protein sequence ID" value="PRQ22207"/>
    <property type="gene ID" value="RchiOBHm_Chr6g0247741"/>
</dbReference>
<dbReference type="PRINTS" id="PR00837">
    <property type="entry name" value="V5TPXLIKE"/>
</dbReference>
<protein>
    <recommendedName>
        <fullName evidence="2">SCP domain-containing protein</fullName>
    </recommendedName>
</protein>
<dbReference type="InterPro" id="IPR035940">
    <property type="entry name" value="CAP_sf"/>
</dbReference>
<proteinExistence type="predicted"/>
<accession>A0A2P6PJU5</accession>
<dbReference type="STRING" id="74649.A0A2P6PJU5"/>
<keyword evidence="4" id="KW-1185">Reference proteome</keyword>
<dbReference type="SUPFAM" id="SSF55797">
    <property type="entry name" value="PR-1-like"/>
    <property type="match status" value="1"/>
</dbReference>
<reference evidence="3 4" key="1">
    <citation type="journal article" date="2018" name="Nat. Genet.">
        <title>The Rosa genome provides new insights in the design of modern roses.</title>
        <authorList>
            <person name="Bendahmane M."/>
        </authorList>
    </citation>
    <scope>NUCLEOTIDE SEQUENCE [LARGE SCALE GENOMIC DNA]</scope>
    <source>
        <strain evidence="4">cv. Old Blush</strain>
    </source>
</reference>
<feature type="signal peptide" evidence="1">
    <location>
        <begin position="1"/>
        <end position="21"/>
    </location>
</feature>
<dbReference type="EMBL" id="PDCK01000044">
    <property type="protein sequence ID" value="PRQ22207.1"/>
    <property type="molecule type" value="Genomic_DNA"/>
</dbReference>
<dbReference type="AlphaFoldDB" id="A0A2P6PJU5"/>
<dbReference type="Proteomes" id="UP000238479">
    <property type="component" value="Chromosome 6"/>
</dbReference>
<sequence>MALVLLLLYVIGLAMVPPSYAQNSQQDYLKSEWQTSVGVANIMWDSTVAVYALNYTKSRIADCNLVHSGGPYGENLAKGSGSFTATAAVNLWVAEKPYYNYTSNACTGGKQCLHYTQVVWAVC</sequence>
<organism evidence="3 4">
    <name type="scientific">Rosa chinensis</name>
    <name type="common">China rose</name>
    <dbReference type="NCBI Taxonomy" id="74649"/>
    <lineage>
        <taxon>Eukaryota</taxon>
        <taxon>Viridiplantae</taxon>
        <taxon>Streptophyta</taxon>
        <taxon>Embryophyta</taxon>
        <taxon>Tracheophyta</taxon>
        <taxon>Spermatophyta</taxon>
        <taxon>Magnoliopsida</taxon>
        <taxon>eudicotyledons</taxon>
        <taxon>Gunneridae</taxon>
        <taxon>Pentapetalae</taxon>
        <taxon>rosids</taxon>
        <taxon>fabids</taxon>
        <taxon>Rosales</taxon>
        <taxon>Rosaceae</taxon>
        <taxon>Rosoideae</taxon>
        <taxon>Rosoideae incertae sedis</taxon>
        <taxon>Rosa</taxon>
    </lineage>
</organism>
<dbReference type="InterPro" id="IPR014044">
    <property type="entry name" value="CAP_dom"/>
</dbReference>
<evidence type="ECO:0000313" key="4">
    <source>
        <dbReference type="Proteomes" id="UP000238479"/>
    </source>
</evidence>
<keyword evidence="1" id="KW-0732">Signal</keyword>
<dbReference type="OMA" id="VANIMWD"/>
<evidence type="ECO:0000259" key="2">
    <source>
        <dbReference type="SMART" id="SM00198"/>
    </source>
</evidence>
<evidence type="ECO:0000313" key="3">
    <source>
        <dbReference type="EMBL" id="PRQ22207.1"/>
    </source>
</evidence>
<evidence type="ECO:0000256" key="1">
    <source>
        <dbReference type="SAM" id="SignalP"/>
    </source>
</evidence>
<comment type="caution">
    <text evidence="3">The sequence shown here is derived from an EMBL/GenBank/DDBJ whole genome shotgun (WGS) entry which is preliminary data.</text>
</comment>
<dbReference type="Gene3D" id="3.40.33.10">
    <property type="entry name" value="CAP"/>
    <property type="match status" value="1"/>
</dbReference>
<dbReference type="Pfam" id="PF00188">
    <property type="entry name" value="CAP"/>
    <property type="match status" value="1"/>
</dbReference>
<feature type="domain" description="SCP" evidence="2">
    <location>
        <begin position="23"/>
        <end position="123"/>
    </location>
</feature>
<gene>
    <name evidence="3" type="ORF">RchiOBHm_Chr6g0247741</name>
</gene>